<comment type="caution">
    <text evidence="1">The sequence shown here is derived from an EMBL/GenBank/DDBJ whole genome shotgun (WGS) entry which is preliminary data.</text>
</comment>
<evidence type="ECO:0008006" key="3">
    <source>
        <dbReference type="Google" id="ProtNLM"/>
    </source>
</evidence>
<evidence type="ECO:0000313" key="2">
    <source>
        <dbReference type="Proteomes" id="UP000650466"/>
    </source>
</evidence>
<organism evidence="1 2">
    <name type="scientific">Paenibacillus sedimenti</name>
    <dbReference type="NCBI Taxonomy" id="2770274"/>
    <lineage>
        <taxon>Bacteria</taxon>
        <taxon>Bacillati</taxon>
        <taxon>Bacillota</taxon>
        <taxon>Bacilli</taxon>
        <taxon>Bacillales</taxon>
        <taxon>Paenibacillaceae</taxon>
        <taxon>Paenibacillus</taxon>
    </lineage>
</organism>
<name>A0A926QN84_9BACL</name>
<proteinExistence type="predicted"/>
<keyword evidence="2" id="KW-1185">Reference proteome</keyword>
<dbReference type="EMBL" id="JACVVD010000020">
    <property type="protein sequence ID" value="MBD0384507.1"/>
    <property type="molecule type" value="Genomic_DNA"/>
</dbReference>
<reference evidence="1" key="1">
    <citation type="submission" date="2020-09" db="EMBL/GenBank/DDBJ databases">
        <title>Draft Genome Sequence of Paenibacillus sp. WST5.</title>
        <authorList>
            <person name="Bao Z."/>
        </authorList>
    </citation>
    <scope>NUCLEOTIDE SEQUENCE</scope>
    <source>
        <strain evidence="1">WST5</strain>
    </source>
</reference>
<accession>A0A926QN84</accession>
<dbReference type="RefSeq" id="WP_188178295.1">
    <property type="nucleotide sequence ID" value="NZ_JACVVD010000020.1"/>
</dbReference>
<gene>
    <name evidence="1" type="ORF">ICC18_31180</name>
</gene>
<dbReference type="Proteomes" id="UP000650466">
    <property type="component" value="Unassembled WGS sequence"/>
</dbReference>
<evidence type="ECO:0000313" key="1">
    <source>
        <dbReference type="EMBL" id="MBD0384507.1"/>
    </source>
</evidence>
<protein>
    <recommendedName>
        <fullName evidence="3">Extracellular solute-binding protein</fullName>
    </recommendedName>
</protein>
<sequence length="149" mass="16694">MSFLKIWEAPEGAVGRDDFKVSVRIPGESWQPLFVYEAKVDMHNVRQASMVSSDPEAAALMKLQIDTFNRYKQEDTPMPVNFDFNAIVTPAKNKFTALDPDIQNDIVKVILGKGDPIAQWKEIVKGYDAKGVPEAIKEVNEEAAKRGIK</sequence>
<dbReference type="AlphaFoldDB" id="A0A926QN84"/>